<accession>A0ABQ8M9L9</accession>
<organism evidence="3 4">
    <name type="scientific">Labeo rohita</name>
    <name type="common">Indian major carp</name>
    <name type="synonym">Cyprinus rohita</name>
    <dbReference type="NCBI Taxonomy" id="84645"/>
    <lineage>
        <taxon>Eukaryota</taxon>
        <taxon>Metazoa</taxon>
        <taxon>Chordata</taxon>
        <taxon>Craniata</taxon>
        <taxon>Vertebrata</taxon>
        <taxon>Euteleostomi</taxon>
        <taxon>Actinopterygii</taxon>
        <taxon>Neopterygii</taxon>
        <taxon>Teleostei</taxon>
        <taxon>Ostariophysi</taxon>
        <taxon>Cypriniformes</taxon>
        <taxon>Cyprinidae</taxon>
        <taxon>Labeoninae</taxon>
        <taxon>Labeonini</taxon>
        <taxon>Labeo</taxon>
    </lineage>
</organism>
<evidence type="ECO:0000256" key="2">
    <source>
        <dbReference type="SAM" id="Phobius"/>
    </source>
</evidence>
<keyword evidence="2" id="KW-0472">Membrane</keyword>
<feature type="transmembrane region" description="Helical" evidence="2">
    <location>
        <begin position="108"/>
        <end position="127"/>
    </location>
</feature>
<feature type="transmembrane region" description="Helical" evidence="2">
    <location>
        <begin position="70"/>
        <end position="96"/>
    </location>
</feature>
<feature type="compositionally biased region" description="Polar residues" evidence="1">
    <location>
        <begin position="170"/>
        <end position="184"/>
    </location>
</feature>
<proteinExistence type="predicted"/>
<protein>
    <submittedName>
        <fullName evidence="3">Transmembrane protein 275</fullName>
    </submittedName>
</protein>
<dbReference type="EMBL" id="JACTAM010000011">
    <property type="protein sequence ID" value="KAI2659429.1"/>
    <property type="molecule type" value="Genomic_DNA"/>
</dbReference>
<gene>
    <name evidence="3" type="ORF">H4Q32_023732</name>
</gene>
<reference evidence="3 4" key="1">
    <citation type="submission" date="2022-01" db="EMBL/GenBank/DDBJ databases">
        <title>A high-quality chromosome-level genome assembly of rohu carp, Labeo rohita.</title>
        <authorList>
            <person name="Arick M.A. II"/>
            <person name="Hsu C.-Y."/>
            <person name="Magbanua Z."/>
            <person name="Pechanova O."/>
            <person name="Grover C."/>
            <person name="Miller E."/>
            <person name="Thrash A."/>
            <person name="Ezzel L."/>
            <person name="Alam S."/>
            <person name="Benzie J."/>
            <person name="Hamilton M."/>
            <person name="Karsi A."/>
            <person name="Lawrence M.L."/>
            <person name="Peterson D.G."/>
        </authorList>
    </citation>
    <scope>NUCLEOTIDE SEQUENCE [LARGE SCALE GENOMIC DNA]</scope>
    <source>
        <strain evidence="4">BAU-BD-2019</strain>
        <tissue evidence="3">Blood</tissue>
    </source>
</reference>
<keyword evidence="4" id="KW-1185">Reference proteome</keyword>
<feature type="region of interest" description="Disordered" evidence="1">
    <location>
        <begin position="170"/>
        <end position="217"/>
    </location>
</feature>
<evidence type="ECO:0000313" key="4">
    <source>
        <dbReference type="Proteomes" id="UP000830375"/>
    </source>
</evidence>
<evidence type="ECO:0000313" key="3">
    <source>
        <dbReference type="EMBL" id="KAI2659429.1"/>
    </source>
</evidence>
<keyword evidence="2 3" id="KW-0812">Transmembrane</keyword>
<comment type="caution">
    <text evidence="3">The sequence shown here is derived from an EMBL/GenBank/DDBJ whole genome shotgun (WGS) entry which is preliminary data.</text>
</comment>
<feature type="compositionally biased region" description="Polar residues" evidence="1">
    <location>
        <begin position="194"/>
        <end position="217"/>
    </location>
</feature>
<dbReference type="Proteomes" id="UP000830375">
    <property type="component" value="Unassembled WGS sequence"/>
</dbReference>
<name>A0ABQ8M9L9_LABRO</name>
<sequence length="217" mass="23232">MTHKQAGGCSNTHYCSPPRSLFSLSHFPFLCNGREGQRHLETMVFSNQDARPGLKKSGEKRALRSQGLPSPALCCACGLCIMLAGINITLVGALAFTKLLPLNNPPIIIGPILLLVAFSFFGACCICSRRPIGQTSRISAGRERWPLMRMGGAVFEMETSEPTLQDTTAIQLSPTNSPSSSHRCSPTHLPGTSPLPSETSKGTDLSLQNPTVGDSYS</sequence>
<evidence type="ECO:0000256" key="1">
    <source>
        <dbReference type="SAM" id="MobiDB-lite"/>
    </source>
</evidence>
<keyword evidence="2" id="KW-1133">Transmembrane helix</keyword>